<feature type="binding site" evidence="6">
    <location>
        <position position="134"/>
    </location>
    <ligand>
        <name>Fe cation</name>
        <dbReference type="ChEBI" id="CHEBI:24875"/>
    </ligand>
</feature>
<keyword evidence="2 6" id="KW-0479">Metal-binding</keyword>
<evidence type="ECO:0000256" key="1">
    <source>
        <dbReference type="ARBA" id="ARBA00010759"/>
    </source>
</evidence>
<comment type="catalytic activity">
    <reaction evidence="6">
        <text>N-terminal N-formyl-L-methionyl-[peptide] + H2O = N-terminal L-methionyl-[peptide] + formate</text>
        <dbReference type="Rhea" id="RHEA:24420"/>
        <dbReference type="Rhea" id="RHEA-COMP:10639"/>
        <dbReference type="Rhea" id="RHEA-COMP:10640"/>
        <dbReference type="ChEBI" id="CHEBI:15377"/>
        <dbReference type="ChEBI" id="CHEBI:15740"/>
        <dbReference type="ChEBI" id="CHEBI:49298"/>
        <dbReference type="ChEBI" id="CHEBI:64731"/>
        <dbReference type="EC" id="3.5.1.88"/>
    </reaction>
</comment>
<name>A0A170PC79_BUCTT</name>
<comment type="cofactor">
    <cofactor evidence="6">
        <name>Fe(2+)</name>
        <dbReference type="ChEBI" id="CHEBI:29033"/>
    </cofactor>
    <text evidence="6">Binds 1 Fe(2+) ion.</text>
</comment>
<organism evidence="7 8">
    <name type="scientific">Buchnera aphidicola subsp. Tuberolachnus salignus</name>
    <dbReference type="NCBI Taxonomy" id="98804"/>
    <lineage>
        <taxon>Bacteria</taxon>
        <taxon>Pseudomonadati</taxon>
        <taxon>Pseudomonadota</taxon>
        <taxon>Gammaproteobacteria</taxon>
        <taxon>Enterobacterales</taxon>
        <taxon>Erwiniaceae</taxon>
        <taxon>Buchnera</taxon>
    </lineage>
</organism>
<keyword evidence="8" id="KW-1185">Reference proteome</keyword>
<dbReference type="Proteomes" id="UP000243633">
    <property type="component" value="Chromosome 1"/>
</dbReference>
<dbReference type="GO" id="GO:0042586">
    <property type="term" value="F:peptide deformylase activity"/>
    <property type="evidence" value="ECO:0007669"/>
    <property type="project" value="UniProtKB-UniRule"/>
</dbReference>
<dbReference type="Gene3D" id="3.90.45.10">
    <property type="entry name" value="Peptide deformylase"/>
    <property type="match status" value="1"/>
</dbReference>
<dbReference type="EC" id="3.5.1.88" evidence="6"/>
<evidence type="ECO:0000313" key="7">
    <source>
        <dbReference type="EMBL" id="CUR53293.1"/>
    </source>
</evidence>
<dbReference type="GO" id="GO:0006412">
    <property type="term" value="P:translation"/>
    <property type="evidence" value="ECO:0007669"/>
    <property type="project" value="UniProtKB-UniRule"/>
</dbReference>
<dbReference type="GO" id="GO:0046872">
    <property type="term" value="F:metal ion binding"/>
    <property type="evidence" value="ECO:0007669"/>
    <property type="project" value="UniProtKB-KW"/>
</dbReference>
<dbReference type="Pfam" id="PF01327">
    <property type="entry name" value="Pep_deformylase"/>
    <property type="match status" value="1"/>
</dbReference>
<dbReference type="CDD" id="cd00487">
    <property type="entry name" value="Pep_deformylase"/>
    <property type="match status" value="1"/>
</dbReference>
<protein>
    <recommendedName>
        <fullName evidence="6">Peptide deformylase</fullName>
        <shortName evidence="6">PDF</shortName>
        <ecNumber evidence="6">3.5.1.88</ecNumber>
    </recommendedName>
    <alternativeName>
        <fullName evidence="6">Polypeptide deformylase</fullName>
    </alternativeName>
</protein>
<dbReference type="SUPFAM" id="SSF56420">
    <property type="entry name" value="Peptide deformylase"/>
    <property type="match status" value="1"/>
</dbReference>
<evidence type="ECO:0000256" key="3">
    <source>
        <dbReference type="ARBA" id="ARBA00022801"/>
    </source>
</evidence>
<evidence type="ECO:0000256" key="5">
    <source>
        <dbReference type="ARBA" id="ARBA00023004"/>
    </source>
</evidence>
<dbReference type="PANTHER" id="PTHR10458">
    <property type="entry name" value="PEPTIDE DEFORMYLASE"/>
    <property type="match status" value="1"/>
</dbReference>
<dbReference type="NCBIfam" id="TIGR00079">
    <property type="entry name" value="pept_deformyl"/>
    <property type="match status" value="1"/>
</dbReference>
<feature type="binding site" evidence="6">
    <location>
        <position position="92"/>
    </location>
    <ligand>
        <name>Fe cation</name>
        <dbReference type="ChEBI" id="CHEBI:24875"/>
    </ligand>
</feature>
<keyword evidence="4 6" id="KW-0648">Protein biosynthesis</keyword>
<evidence type="ECO:0000256" key="2">
    <source>
        <dbReference type="ARBA" id="ARBA00022723"/>
    </source>
</evidence>
<dbReference type="EMBL" id="LN890285">
    <property type="protein sequence ID" value="CUR53293.1"/>
    <property type="molecule type" value="Genomic_DNA"/>
</dbReference>
<gene>
    <name evidence="6 7" type="primary">def</name>
    <name evidence="7" type="ORF">BTSPAZIEG_0334</name>
</gene>
<evidence type="ECO:0000256" key="6">
    <source>
        <dbReference type="HAMAP-Rule" id="MF_00163"/>
    </source>
</evidence>
<evidence type="ECO:0000256" key="4">
    <source>
        <dbReference type="ARBA" id="ARBA00022917"/>
    </source>
</evidence>
<dbReference type="HAMAP" id="MF_00163">
    <property type="entry name" value="Pep_deformylase"/>
    <property type="match status" value="1"/>
</dbReference>
<keyword evidence="3 6" id="KW-0378">Hydrolase</keyword>
<dbReference type="InterPro" id="IPR023635">
    <property type="entry name" value="Peptide_deformylase"/>
</dbReference>
<dbReference type="STRING" id="98804.BTSPAZIEG_0334"/>
<dbReference type="PIRSF" id="PIRSF004749">
    <property type="entry name" value="Pep_def"/>
    <property type="match status" value="1"/>
</dbReference>
<dbReference type="PANTHER" id="PTHR10458:SF21">
    <property type="entry name" value="PEPTIDE DEFORMYLASE"/>
    <property type="match status" value="1"/>
</dbReference>
<dbReference type="NCBIfam" id="NF001159">
    <property type="entry name" value="PRK00150.1-3"/>
    <property type="match status" value="1"/>
</dbReference>
<comment type="function">
    <text evidence="6">Removes the formyl group from the N-terminal Met of newly synthesized proteins. Requires at least a dipeptide for an efficient rate of reaction. N-terminal L-methionine is a prerequisite for activity but the enzyme has broad specificity at other positions.</text>
</comment>
<dbReference type="RefSeq" id="WP_075472828.1">
    <property type="nucleotide sequence ID" value="NZ_CP135003.1"/>
</dbReference>
<keyword evidence="5 6" id="KW-0408">Iron</keyword>
<comment type="similarity">
    <text evidence="1 6">Belongs to the polypeptide deformylase family.</text>
</comment>
<dbReference type="AlphaFoldDB" id="A0A170PC79"/>
<reference evidence="8" key="1">
    <citation type="submission" date="2015-10" db="EMBL/GenBank/DDBJ databases">
        <authorList>
            <person name="Manzano-Marin A."/>
            <person name="Manzano-Marin A."/>
        </authorList>
    </citation>
    <scope>NUCLEOTIDE SEQUENCE [LARGE SCALE GENOMIC DNA]</scope>
    <source>
        <strain evidence="8">BTs</strain>
    </source>
</reference>
<feature type="binding site" evidence="6">
    <location>
        <position position="138"/>
    </location>
    <ligand>
        <name>Fe cation</name>
        <dbReference type="ChEBI" id="CHEBI:24875"/>
    </ligand>
</feature>
<dbReference type="InterPro" id="IPR036821">
    <property type="entry name" value="Peptide_deformylase_sf"/>
</dbReference>
<dbReference type="PRINTS" id="PR01576">
    <property type="entry name" value="PDEFORMYLASE"/>
</dbReference>
<proteinExistence type="inferred from homology"/>
<accession>A0A170PC79</accession>
<dbReference type="OrthoDB" id="9804313at2"/>
<evidence type="ECO:0000313" key="8">
    <source>
        <dbReference type="Proteomes" id="UP000243633"/>
    </source>
</evidence>
<dbReference type="PATRIC" id="fig|98804.3.peg.312"/>
<sequence>MTIQKILQFPDLKLRKIAKPVKKINQKIHKIIYDMFDTMHYFHGIGLAATQINIHKQIIVISPINPIKNYLILINPKILKKKNPTNKFEEGCLSVQKKKAYLIRSNNITIQALDYYGRPFILKAKKLLSICIQHEMDHLIGKLFIDYLK</sequence>
<feature type="active site" evidence="6">
    <location>
        <position position="135"/>
    </location>
</feature>